<gene>
    <name evidence="1" type="ORF">LQ356_00430</name>
</gene>
<protein>
    <recommendedName>
        <fullName evidence="3">MIP18 family-like domain-containing protein</fullName>
    </recommendedName>
</protein>
<evidence type="ECO:0000313" key="1">
    <source>
        <dbReference type="EMBL" id="WYM97350.1"/>
    </source>
</evidence>
<reference evidence="1" key="1">
    <citation type="submission" date="2021-11" db="EMBL/GenBank/DDBJ databases">
        <title>The first genome sequence of unculturable Mycoplasma faucium obtained by de novo assembly of metagenomic reads.</title>
        <authorList>
            <person name="Sabat A.J."/>
            <person name="Bathoorn E."/>
            <person name="Akkerboom V."/>
            <person name="Friedrich A.W."/>
        </authorList>
    </citation>
    <scope>NUCLEOTIDE SEQUENCE [LARGE SCALE GENOMIC DNA]</scope>
    <source>
        <strain evidence="1">UMCG-MFM1</strain>
    </source>
</reference>
<accession>A0ABZ2TLM7</accession>
<evidence type="ECO:0000313" key="2">
    <source>
        <dbReference type="Proteomes" id="UP001622612"/>
    </source>
</evidence>
<dbReference type="Proteomes" id="UP001622612">
    <property type="component" value="Chromosome"/>
</dbReference>
<evidence type="ECO:0008006" key="3">
    <source>
        <dbReference type="Google" id="ProtNLM"/>
    </source>
</evidence>
<proteinExistence type="predicted"/>
<dbReference type="EMBL" id="CP088155">
    <property type="protein sequence ID" value="WYM97350.1"/>
    <property type="molecule type" value="Genomic_DNA"/>
</dbReference>
<keyword evidence="2" id="KW-1185">Reference proteome</keyword>
<dbReference type="RefSeq" id="WP_405311756.1">
    <property type="nucleotide sequence ID" value="NZ_CP088155.1"/>
</dbReference>
<sequence length="91" mass="10473">MKIESIIENTIKSVPGIIDIVPLDKNISDNPFLITVNNEKQVSVYFGVIILSNSYAKTIVEEIQERIIYELDKNNYKLLKLEIYIKGTKNE</sequence>
<name>A0ABZ2TLM7_9BACT</name>
<organism evidence="1 2">
    <name type="scientific">Metamycoplasma faucium</name>
    <dbReference type="NCBI Taxonomy" id="56142"/>
    <lineage>
        <taxon>Bacteria</taxon>
        <taxon>Bacillati</taxon>
        <taxon>Mycoplasmatota</taxon>
        <taxon>Mycoplasmoidales</taxon>
        <taxon>Metamycoplasmataceae</taxon>
        <taxon>Metamycoplasma</taxon>
    </lineage>
</organism>